<sequence length="405" mass="42695">MTNDVVSQVATRCLAGYERLIEPWLAEVMTIEPYAGGLVGRDEVRAGARAGFALILRTLADGRPPAELAPHSEAMGERRAGQGMPLESLLAAARLDAKALWHGLLAHARPEDLPMLTQSAPLVWEAVELHNAGLMTGYQRAVLEMGRQREDQRRTWFARLVDNDGRNPDVVRDAGRVLGFDVAAPFVAAVADTTGPSAGVSDPAPDLGGDDLESAARGATLRAAVRTLTARGLRLHLHDSPAGEILIAQLPFRPGEAAQPVLDALAGIPCGLSPSVSGLARVPHAVRLATAAARAAASGGGPLRLEDGWLEVFTAHSPELAAELAARVLGPLYAAGAVERERLLETVRVHLDGDGAIAATAAALYCHRNTIQHRFARFRELTGRDVRVPSDAAVVALALKAAAAL</sequence>
<evidence type="ECO:0008006" key="7">
    <source>
        <dbReference type="Google" id="ProtNLM"/>
    </source>
</evidence>
<dbReference type="InterPro" id="IPR041522">
    <property type="entry name" value="CdaR_GGDEF"/>
</dbReference>
<dbReference type="Proteomes" id="UP001501578">
    <property type="component" value="Unassembled WGS sequence"/>
</dbReference>
<gene>
    <name evidence="5" type="ORF">GCM10009560_36930</name>
</gene>
<comment type="caution">
    <text evidence="5">The sequence shown here is derived from an EMBL/GenBank/DDBJ whole genome shotgun (WGS) entry which is preliminary data.</text>
</comment>
<dbReference type="Pfam" id="PF17853">
    <property type="entry name" value="GGDEF_2"/>
    <property type="match status" value="1"/>
</dbReference>
<comment type="similarity">
    <text evidence="1">Belongs to the CdaR family.</text>
</comment>
<dbReference type="InterPro" id="IPR042070">
    <property type="entry name" value="PucR_C-HTH_sf"/>
</dbReference>
<accession>A0ABP4A5D2</accession>
<keyword evidence="6" id="KW-1185">Reference proteome</keyword>
<proteinExistence type="inferred from homology"/>
<evidence type="ECO:0000256" key="1">
    <source>
        <dbReference type="ARBA" id="ARBA00006754"/>
    </source>
</evidence>
<dbReference type="EMBL" id="BAAAHQ010000017">
    <property type="protein sequence ID" value="GAA0931716.1"/>
    <property type="molecule type" value="Genomic_DNA"/>
</dbReference>
<evidence type="ECO:0000259" key="3">
    <source>
        <dbReference type="Pfam" id="PF14361"/>
    </source>
</evidence>
<evidence type="ECO:0000313" key="6">
    <source>
        <dbReference type="Proteomes" id="UP001501578"/>
    </source>
</evidence>
<name>A0ABP4A5D2_9ACTN</name>
<dbReference type="InterPro" id="IPR051448">
    <property type="entry name" value="CdaR-like_regulators"/>
</dbReference>
<dbReference type="Pfam" id="PF13556">
    <property type="entry name" value="HTH_30"/>
    <property type="match status" value="1"/>
</dbReference>
<dbReference type="PANTHER" id="PTHR33744">
    <property type="entry name" value="CARBOHYDRATE DIACID REGULATOR"/>
    <property type="match status" value="1"/>
</dbReference>
<dbReference type="Gene3D" id="1.10.10.2840">
    <property type="entry name" value="PucR C-terminal helix-turn-helix domain"/>
    <property type="match status" value="1"/>
</dbReference>
<feature type="domain" description="PucR C-terminal helix-turn-helix" evidence="2">
    <location>
        <begin position="343"/>
        <end position="401"/>
    </location>
</feature>
<feature type="domain" description="RsbT co-antagonist protein RsbRD N-terminal" evidence="3">
    <location>
        <begin position="19"/>
        <end position="153"/>
    </location>
</feature>
<dbReference type="PANTHER" id="PTHR33744:SF1">
    <property type="entry name" value="DNA-BINDING TRANSCRIPTIONAL ACTIVATOR ADER"/>
    <property type="match status" value="1"/>
</dbReference>
<dbReference type="InterPro" id="IPR025751">
    <property type="entry name" value="RsbRD_N_dom"/>
</dbReference>
<protein>
    <recommendedName>
        <fullName evidence="7">PucR C-terminal helix-turn-helix domain-containing protein</fullName>
    </recommendedName>
</protein>
<reference evidence="6" key="1">
    <citation type="journal article" date="2019" name="Int. J. Syst. Evol. Microbiol.">
        <title>The Global Catalogue of Microorganisms (GCM) 10K type strain sequencing project: providing services to taxonomists for standard genome sequencing and annotation.</title>
        <authorList>
            <consortium name="The Broad Institute Genomics Platform"/>
            <consortium name="The Broad Institute Genome Sequencing Center for Infectious Disease"/>
            <person name="Wu L."/>
            <person name="Ma J."/>
        </authorList>
    </citation>
    <scope>NUCLEOTIDE SEQUENCE [LARGE SCALE GENOMIC DNA]</scope>
    <source>
        <strain evidence="6">JCM 11136</strain>
    </source>
</reference>
<evidence type="ECO:0000313" key="5">
    <source>
        <dbReference type="EMBL" id="GAA0931716.1"/>
    </source>
</evidence>
<dbReference type="Pfam" id="PF14361">
    <property type="entry name" value="RsbRD_N"/>
    <property type="match status" value="1"/>
</dbReference>
<dbReference type="RefSeq" id="WP_343951117.1">
    <property type="nucleotide sequence ID" value="NZ_BAAAHQ010000017.1"/>
</dbReference>
<evidence type="ECO:0000259" key="2">
    <source>
        <dbReference type="Pfam" id="PF13556"/>
    </source>
</evidence>
<feature type="domain" description="CdaR GGDEF-like" evidence="4">
    <location>
        <begin position="165"/>
        <end position="295"/>
    </location>
</feature>
<dbReference type="InterPro" id="IPR025736">
    <property type="entry name" value="PucR_C-HTH_dom"/>
</dbReference>
<evidence type="ECO:0000259" key="4">
    <source>
        <dbReference type="Pfam" id="PF17853"/>
    </source>
</evidence>
<organism evidence="5 6">
    <name type="scientific">Nonomuraea longicatena</name>
    <dbReference type="NCBI Taxonomy" id="83682"/>
    <lineage>
        <taxon>Bacteria</taxon>
        <taxon>Bacillati</taxon>
        <taxon>Actinomycetota</taxon>
        <taxon>Actinomycetes</taxon>
        <taxon>Streptosporangiales</taxon>
        <taxon>Streptosporangiaceae</taxon>
        <taxon>Nonomuraea</taxon>
    </lineage>
</organism>